<reference evidence="3" key="1">
    <citation type="submission" date="2025-05" db="UniProtKB">
        <authorList>
            <consortium name="EnsemblMetazoa"/>
        </authorList>
    </citation>
    <scope>IDENTIFICATION</scope>
</reference>
<evidence type="ECO:0000256" key="1">
    <source>
        <dbReference type="SAM" id="MobiDB-lite"/>
    </source>
</evidence>
<evidence type="ECO:0000313" key="4">
    <source>
        <dbReference type="Proteomes" id="UP001652700"/>
    </source>
</evidence>
<keyword evidence="2" id="KW-0732">Signal</keyword>
<sequence length="100" mass="11565">MKITIFLLLFLCIFVMYEGAFHHIPKRGQHFPQYQVTNKNGELTNLRSNIVGLSPVFNPCKKCHKLAYGKCRRIFSSQCPRDTDDHVTSKNHTAETKLLK</sequence>
<proteinExistence type="predicted"/>
<accession>A0ABM5KER3</accession>
<name>A0ABM5KER3_DIAVI</name>
<feature type="chain" id="PRO_5045155170" evidence="2">
    <location>
        <begin position="20"/>
        <end position="100"/>
    </location>
</feature>
<dbReference type="Proteomes" id="UP001652700">
    <property type="component" value="Unplaced"/>
</dbReference>
<keyword evidence="4" id="KW-1185">Reference proteome</keyword>
<feature type="compositionally biased region" description="Basic and acidic residues" evidence="1">
    <location>
        <begin position="81"/>
        <end position="100"/>
    </location>
</feature>
<feature type="signal peptide" evidence="2">
    <location>
        <begin position="1"/>
        <end position="19"/>
    </location>
</feature>
<evidence type="ECO:0000313" key="3">
    <source>
        <dbReference type="EnsemblMetazoa" id="XP_050508680.1"/>
    </source>
</evidence>
<feature type="region of interest" description="Disordered" evidence="1">
    <location>
        <begin position="80"/>
        <end position="100"/>
    </location>
</feature>
<organism evidence="3 4">
    <name type="scientific">Diabrotica virgifera virgifera</name>
    <name type="common">western corn rootworm</name>
    <dbReference type="NCBI Taxonomy" id="50390"/>
    <lineage>
        <taxon>Eukaryota</taxon>
        <taxon>Metazoa</taxon>
        <taxon>Ecdysozoa</taxon>
        <taxon>Arthropoda</taxon>
        <taxon>Hexapoda</taxon>
        <taxon>Insecta</taxon>
        <taxon>Pterygota</taxon>
        <taxon>Neoptera</taxon>
        <taxon>Endopterygota</taxon>
        <taxon>Coleoptera</taxon>
        <taxon>Polyphaga</taxon>
        <taxon>Cucujiformia</taxon>
        <taxon>Chrysomeloidea</taxon>
        <taxon>Chrysomelidae</taxon>
        <taxon>Galerucinae</taxon>
        <taxon>Diabroticina</taxon>
        <taxon>Diabroticites</taxon>
        <taxon>Diabrotica</taxon>
    </lineage>
</organism>
<dbReference type="GeneID" id="126885901"/>
<dbReference type="EnsemblMetazoa" id="XM_050652723.1">
    <property type="protein sequence ID" value="XP_050508680.1"/>
    <property type="gene ID" value="LOC126885901"/>
</dbReference>
<dbReference type="RefSeq" id="XP_050508680.1">
    <property type="nucleotide sequence ID" value="XM_050652723.1"/>
</dbReference>
<protein>
    <submittedName>
        <fullName evidence="3">Uncharacterized protein</fullName>
    </submittedName>
</protein>
<evidence type="ECO:0000256" key="2">
    <source>
        <dbReference type="SAM" id="SignalP"/>
    </source>
</evidence>